<organism evidence="1">
    <name type="scientific">Macrococcus psychrotolerans</name>
    <dbReference type="NCBI Taxonomy" id="3039389"/>
    <lineage>
        <taxon>Bacteria</taxon>
        <taxon>Bacillati</taxon>
        <taxon>Bacillota</taxon>
        <taxon>Bacilli</taxon>
        <taxon>Bacillales</taxon>
        <taxon>Staphylococcaceae</taxon>
        <taxon>Macrococcus</taxon>
    </lineage>
</organism>
<sequence>MSLIDIERAIQIIRTNKADTEQVRRLGHSVGMKRLSFAQKDTEKREGNRDG</sequence>
<reference evidence="1" key="1">
    <citation type="submission" date="2024-06" db="EMBL/GenBank/DDBJ databases">
        <title>Prevalence and characterization of methicillin-resistant Macrococcus spp. in food producing animals and meat in Switzerland in 2019.</title>
        <authorList>
            <person name="Keller J.E."/>
            <person name="Schwendener S."/>
            <person name="Neuenschwander J."/>
            <person name="Overesch G."/>
            <person name="Perreten V."/>
        </authorList>
    </citation>
    <scope>NUCLEOTIDE SEQUENCE</scope>
    <source>
        <strain evidence="1">19Msa1099</strain>
        <plasmid evidence="1">p19Msa1047_11</plasmid>
    </source>
</reference>
<evidence type="ECO:0000313" key="1">
    <source>
        <dbReference type="EMBL" id="XBW67582.1"/>
    </source>
</evidence>
<proteinExistence type="predicted"/>
<accession>A0AAU7VFI0</accession>
<dbReference type="EMBL" id="CP079956">
    <property type="protein sequence ID" value="XBW67582.1"/>
    <property type="molecule type" value="Genomic_DNA"/>
</dbReference>
<dbReference type="AlphaFoldDB" id="A0AAU7VFI0"/>
<protein>
    <submittedName>
        <fullName evidence="1">Uncharacterized protein</fullName>
    </submittedName>
</protein>
<gene>
    <name evidence="1" type="ORF">KYI10_12725</name>
</gene>
<name>A0AAU7VFI0_9STAP</name>
<keyword evidence="1" id="KW-0614">Plasmid</keyword>
<geneLocation type="plasmid" evidence="1">
    <name>p19Msa1047_11</name>
</geneLocation>